<dbReference type="InterPro" id="IPR012338">
    <property type="entry name" value="Beta-lactam/transpept-like"/>
</dbReference>
<dbReference type="Pfam" id="PF05036">
    <property type="entry name" value="SPOR"/>
    <property type="match status" value="1"/>
</dbReference>
<dbReference type="PANTHER" id="PTHR21581:SF6">
    <property type="entry name" value="TRAFFICKING PROTEIN PARTICLE COMPLEX SUBUNIT 12"/>
    <property type="match status" value="1"/>
</dbReference>
<keyword evidence="4" id="KW-0133">Cell shape</keyword>
<feature type="signal peptide" evidence="10">
    <location>
        <begin position="1"/>
        <end position="31"/>
    </location>
</feature>
<feature type="active site" evidence="7">
    <location>
        <position position="130"/>
    </location>
</feature>
<evidence type="ECO:0000256" key="8">
    <source>
        <dbReference type="PIRSR" id="PIRSR618044-2"/>
    </source>
</evidence>
<keyword evidence="12" id="KW-0121">Carboxypeptidase</keyword>
<comment type="similarity">
    <text evidence="1 9">Belongs to the peptidase S11 family.</text>
</comment>
<feature type="active site" description="Acyl-ester intermediate" evidence="7">
    <location>
        <position position="70"/>
    </location>
</feature>
<dbReference type="Proteomes" id="UP000430843">
    <property type="component" value="Unassembled WGS sequence"/>
</dbReference>
<protein>
    <submittedName>
        <fullName evidence="12">D-alanyl-D-alanine carboxypeptidase</fullName>
    </submittedName>
</protein>
<evidence type="ECO:0000256" key="1">
    <source>
        <dbReference type="ARBA" id="ARBA00007164"/>
    </source>
</evidence>
<dbReference type="GO" id="GO:0008360">
    <property type="term" value="P:regulation of cell shape"/>
    <property type="evidence" value="ECO:0007669"/>
    <property type="project" value="UniProtKB-KW"/>
</dbReference>
<dbReference type="SUPFAM" id="SSF56601">
    <property type="entry name" value="beta-lactamase/transpeptidase-like"/>
    <property type="match status" value="1"/>
</dbReference>
<dbReference type="Gene3D" id="3.30.70.1070">
    <property type="entry name" value="Sporulation related repeat"/>
    <property type="match status" value="1"/>
</dbReference>
<evidence type="ECO:0000259" key="11">
    <source>
        <dbReference type="PROSITE" id="PS51724"/>
    </source>
</evidence>
<evidence type="ECO:0000256" key="9">
    <source>
        <dbReference type="RuleBase" id="RU004016"/>
    </source>
</evidence>
<dbReference type="GO" id="GO:0042834">
    <property type="term" value="F:peptidoglycan binding"/>
    <property type="evidence" value="ECO:0007669"/>
    <property type="project" value="InterPro"/>
</dbReference>
<evidence type="ECO:0000256" key="6">
    <source>
        <dbReference type="ARBA" id="ARBA00023316"/>
    </source>
</evidence>
<dbReference type="InterPro" id="IPR001967">
    <property type="entry name" value="Peptidase_S11_N"/>
</dbReference>
<dbReference type="InterPro" id="IPR018044">
    <property type="entry name" value="Peptidase_S11"/>
</dbReference>
<comment type="caution">
    <text evidence="12">The sequence shown here is derived from an EMBL/GenBank/DDBJ whole genome shotgun (WGS) entry which is preliminary data.</text>
</comment>
<dbReference type="GO" id="GO:0006508">
    <property type="term" value="P:proteolysis"/>
    <property type="evidence" value="ECO:0007669"/>
    <property type="project" value="InterPro"/>
</dbReference>
<keyword evidence="5" id="KW-0573">Peptidoglycan synthesis</keyword>
<dbReference type="AlphaFoldDB" id="A0A833CLD6"/>
<dbReference type="InterPro" id="IPR007730">
    <property type="entry name" value="SPOR-like_dom"/>
</dbReference>
<evidence type="ECO:0000313" key="12">
    <source>
        <dbReference type="EMBL" id="KAB2663664.1"/>
    </source>
</evidence>
<evidence type="ECO:0000256" key="5">
    <source>
        <dbReference type="ARBA" id="ARBA00022984"/>
    </source>
</evidence>
<dbReference type="PROSITE" id="PS51257">
    <property type="entry name" value="PROKAR_LIPOPROTEIN"/>
    <property type="match status" value="1"/>
</dbReference>
<feature type="chain" id="PRO_5033033563" evidence="10">
    <location>
        <begin position="32"/>
        <end position="469"/>
    </location>
</feature>
<dbReference type="PANTHER" id="PTHR21581">
    <property type="entry name" value="D-ALANYL-D-ALANINE CARBOXYPEPTIDASE"/>
    <property type="match status" value="1"/>
</dbReference>
<dbReference type="GO" id="GO:0071555">
    <property type="term" value="P:cell wall organization"/>
    <property type="evidence" value="ECO:0007669"/>
    <property type="project" value="UniProtKB-KW"/>
</dbReference>
<evidence type="ECO:0000256" key="3">
    <source>
        <dbReference type="ARBA" id="ARBA00022801"/>
    </source>
</evidence>
<dbReference type="Gene3D" id="3.40.710.10">
    <property type="entry name" value="DD-peptidase/beta-lactamase superfamily"/>
    <property type="match status" value="1"/>
</dbReference>
<keyword evidence="2 10" id="KW-0732">Signal</keyword>
<organism evidence="12 13">
    <name type="scientific">Brucella tritici</name>
    <dbReference type="NCBI Taxonomy" id="94626"/>
    <lineage>
        <taxon>Bacteria</taxon>
        <taxon>Pseudomonadati</taxon>
        <taxon>Pseudomonadota</taxon>
        <taxon>Alphaproteobacteria</taxon>
        <taxon>Hyphomicrobiales</taxon>
        <taxon>Brucellaceae</taxon>
        <taxon>Brucella/Ochrobactrum group</taxon>
        <taxon>Brucella</taxon>
    </lineage>
</organism>
<dbReference type="EMBL" id="WBWA01000019">
    <property type="protein sequence ID" value="KAB2663664.1"/>
    <property type="molecule type" value="Genomic_DNA"/>
</dbReference>
<evidence type="ECO:0000256" key="10">
    <source>
        <dbReference type="SAM" id="SignalP"/>
    </source>
</evidence>
<feature type="binding site" evidence="8">
    <location>
        <position position="232"/>
    </location>
    <ligand>
        <name>substrate</name>
    </ligand>
</feature>
<evidence type="ECO:0000313" key="13">
    <source>
        <dbReference type="Proteomes" id="UP000430843"/>
    </source>
</evidence>
<dbReference type="GO" id="GO:0009002">
    <property type="term" value="F:serine-type D-Ala-D-Ala carboxypeptidase activity"/>
    <property type="evidence" value="ECO:0007669"/>
    <property type="project" value="InterPro"/>
</dbReference>
<evidence type="ECO:0000256" key="7">
    <source>
        <dbReference type="PIRSR" id="PIRSR618044-1"/>
    </source>
</evidence>
<keyword evidence="6" id="KW-0961">Cell wall biogenesis/degradation</keyword>
<sequence>MRTAFSKVAYALKRAAQATLLLAVVTGCSTASTTIPAIAASDRYAAIVIDANTGKTLFASNADAQRYPASLTKMMTLYMLFEAMQAGRMNKDTRIPVSAYAAARPPTKIGFRSGQSIRAEDAALAMITKSANDVATAVGEYLGGSEERFAQMMTAKARRLGMRNTTFRNASGLPNMAQHTTARDMAILSIALRQHFPNEFSYFSRRSFVFRGQTINGHNRLLGRVEGVDGIKTGYTNASGYNLASSVSLDGRRLVAVVMGGNTGASRDAHMAQLIRKYLPMATRSRNAAPLVAMRNDAPQVVASLDLPKARNAPVPVTRQAAAVEDVINNESGEGDSDQPQVLALAAPTARPAALAAQAAVRPTPKAAVPSAQPQDVDPVTTASAPAAGGWAIQIGSLPSEGQARDMLAKASATAGGTLRAASPYTETFSKGSATFYRARFVGFSSKQAAWDACASLKKKNFGCYAVAN</sequence>
<keyword evidence="13" id="KW-1185">Reference proteome</keyword>
<accession>A0A833CLD6</accession>
<name>A0A833CLD6_9HYPH</name>
<proteinExistence type="inferred from homology"/>
<evidence type="ECO:0000256" key="2">
    <source>
        <dbReference type="ARBA" id="ARBA00022729"/>
    </source>
</evidence>
<keyword evidence="12" id="KW-0645">Protease</keyword>
<feature type="domain" description="SPOR" evidence="11">
    <location>
        <begin position="385"/>
        <end position="469"/>
    </location>
</feature>
<feature type="active site" description="Proton acceptor" evidence="7">
    <location>
        <position position="73"/>
    </location>
</feature>
<dbReference type="InterPro" id="IPR036680">
    <property type="entry name" value="SPOR-like_sf"/>
</dbReference>
<dbReference type="PRINTS" id="PR00725">
    <property type="entry name" value="DADACBPTASE1"/>
</dbReference>
<keyword evidence="3" id="KW-0378">Hydrolase</keyword>
<dbReference type="GO" id="GO:0009252">
    <property type="term" value="P:peptidoglycan biosynthetic process"/>
    <property type="evidence" value="ECO:0007669"/>
    <property type="project" value="UniProtKB-KW"/>
</dbReference>
<dbReference type="RefSeq" id="WP_151678361.1">
    <property type="nucleotide sequence ID" value="NZ_JAKVTF010000001.1"/>
</dbReference>
<dbReference type="PROSITE" id="PS51724">
    <property type="entry name" value="SPOR"/>
    <property type="match status" value="1"/>
</dbReference>
<dbReference type="Pfam" id="PF00768">
    <property type="entry name" value="Peptidase_S11"/>
    <property type="match status" value="1"/>
</dbReference>
<dbReference type="SUPFAM" id="SSF110997">
    <property type="entry name" value="Sporulation related repeat"/>
    <property type="match status" value="1"/>
</dbReference>
<gene>
    <name evidence="12" type="ORF">F9K91_17995</name>
</gene>
<reference evidence="12 13" key="1">
    <citation type="submission" date="2019-09" db="EMBL/GenBank/DDBJ databases">
        <title>Taxonomic organization of the family Brucellaceae based on a phylogenomic approach.</title>
        <authorList>
            <person name="Leclercq S."/>
            <person name="Cloeckaert A."/>
            <person name="Zygmunt M.S."/>
        </authorList>
    </citation>
    <scope>NUCLEOTIDE SEQUENCE [LARGE SCALE GENOMIC DNA]</scope>
    <source>
        <strain evidence="12 13">LMG 18957</strain>
    </source>
</reference>
<evidence type="ECO:0000256" key="4">
    <source>
        <dbReference type="ARBA" id="ARBA00022960"/>
    </source>
</evidence>